<keyword evidence="8 18" id="KW-0812">Transmembrane</keyword>
<organism evidence="19 20">
    <name type="scientific">Reticulomyxa filosa</name>
    <dbReference type="NCBI Taxonomy" id="46433"/>
    <lineage>
        <taxon>Eukaryota</taxon>
        <taxon>Sar</taxon>
        <taxon>Rhizaria</taxon>
        <taxon>Retaria</taxon>
        <taxon>Foraminifera</taxon>
        <taxon>Monothalamids</taxon>
        <taxon>Reticulomyxidae</taxon>
        <taxon>Reticulomyxa</taxon>
    </lineage>
</organism>
<dbReference type="InterPro" id="IPR000462">
    <property type="entry name" value="CDP-OH_P_trans"/>
</dbReference>
<protein>
    <recommendedName>
        <fullName evidence="5 16">CDP-diacylglycerol--inositol 3-phosphatidyltransferase</fullName>
        <ecNumber evidence="5 16">2.7.8.11</ecNumber>
    </recommendedName>
</protein>
<evidence type="ECO:0000256" key="9">
    <source>
        <dbReference type="ARBA" id="ARBA00022723"/>
    </source>
</evidence>
<dbReference type="InterPro" id="IPR014387">
    <property type="entry name" value="CDP_diag_ino_3_P_euk"/>
</dbReference>
<sequence length="254" mass="29633">MINPVYFYFPNLIGYFRVVTLFWSLRVAFSNPFQAFACYALSMGLDAIDGMVARACGQVSSFGAQLDMLSDRYMFLCDCKAPNRIGACCLCFVDIQNEYYMFICDISSKISTTLALFGLFHYVGYYQSLVAYDEVSYLNRTFLFALKKKHFKHQAGNKSHKTAVNWYLRMYYSFPYFMLVLCIGQELFLGVWFLKSTLDENERLRWAHNLLFDTPIYYVLLILFLMKSLANLIQLLEAAQYYAAKDLEESKRKK</sequence>
<evidence type="ECO:0000256" key="3">
    <source>
        <dbReference type="ARBA" id="ARBA00004141"/>
    </source>
</evidence>
<keyword evidence="7 16" id="KW-0808">Transferase</keyword>
<dbReference type="PIRSF" id="PIRSF000848">
    <property type="entry name" value="CDP_diag_ino_3_P"/>
    <property type="match status" value="1"/>
</dbReference>
<keyword evidence="13 16" id="KW-0472">Membrane</keyword>
<dbReference type="EC" id="2.7.8.11" evidence="5 16"/>
<dbReference type="OMA" id="AQTYSEN"/>
<keyword evidence="15 16" id="KW-1208">Phospholipid metabolism</keyword>
<evidence type="ECO:0000256" key="11">
    <source>
        <dbReference type="ARBA" id="ARBA00022989"/>
    </source>
</evidence>
<evidence type="ECO:0000256" key="14">
    <source>
        <dbReference type="ARBA" id="ARBA00023209"/>
    </source>
</evidence>
<dbReference type="InterPro" id="IPR043130">
    <property type="entry name" value="CDP-OH_PTrfase_TM_dom"/>
</dbReference>
<reference evidence="19 20" key="1">
    <citation type="journal article" date="2013" name="Curr. Biol.">
        <title>The Genome of the Foraminiferan Reticulomyxa filosa.</title>
        <authorList>
            <person name="Glockner G."/>
            <person name="Hulsmann N."/>
            <person name="Schleicher M."/>
            <person name="Noegel A.A."/>
            <person name="Eichinger L."/>
            <person name="Gallinger C."/>
            <person name="Pawlowski J."/>
            <person name="Sierra R."/>
            <person name="Euteneuer U."/>
            <person name="Pillet L."/>
            <person name="Moustafa A."/>
            <person name="Platzer M."/>
            <person name="Groth M."/>
            <person name="Szafranski K."/>
            <person name="Schliwa M."/>
        </authorList>
    </citation>
    <scope>NUCLEOTIDE SEQUENCE [LARGE SCALE GENOMIC DNA]</scope>
</reference>
<evidence type="ECO:0000256" key="2">
    <source>
        <dbReference type="ARBA" id="ARBA00001946"/>
    </source>
</evidence>
<evidence type="ECO:0000256" key="1">
    <source>
        <dbReference type="ARBA" id="ARBA00001936"/>
    </source>
</evidence>
<comment type="caution">
    <text evidence="19">The sequence shown here is derived from an EMBL/GenBank/DDBJ whole genome shotgun (WGS) entry which is preliminary data.</text>
</comment>
<gene>
    <name evidence="19" type="ORF">RFI_17650</name>
</gene>
<evidence type="ECO:0000313" key="20">
    <source>
        <dbReference type="Proteomes" id="UP000023152"/>
    </source>
</evidence>
<comment type="catalytic activity">
    <reaction evidence="16">
        <text>a CDP-1,2-diacyl-sn-glycerol + myo-inositol = a 1,2-diacyl-sn-glycero-3-phospho-(1D-myo-inositol) + CMP + H(+)</text>
        <dbReference type="Rhea" id="RHEA:11580"/>
        <dbReference type="ChEBI" id="CHEBI:15378"/>
        <dbReference type="ChEBI" id="CHEBI:17268"/>
        <dbReference type="ChEBI" id="CHEBI:57880"/>
        <dbReference type="ChEBI" id="CHEBI:58332"/>
        <dbReference type="ChEBI" id="CHEBI:60377"/>
        <dbReference type="EC" id="2.7.8.11"/>
    </reaction>
</comment>
<feature type="transmembrane region" description="Helical" evidence="18">
    <location>
        <begin position="206"/>
        <end position="226"/>
    </location>
</feature>
<evidence type="ECO:0000256" key="12">
    <source>
        <dbReference type="ARBA" id="ARBA00023098"/>
    </source>
</evidence>
<dbReference type="GO" id="GO:0016020">
    <property type="term" value="C:membrane"/>
    <property type="evidence" value="ECO:0007669"/>
    <property type="project" value="UniProtKB-SubCell"/>
</dbReference>
<dbReference type="OrthoDB" id="10251079at2759"/>
<accession>X6MZX5</accession>
<dbReference type="GO" id="GO:0008654">
    <property type="term" value="P:phospholipid biosynthetic process"/>
    <property type="evidence" value="ECO:0007669"/>
    <property type="project" value="UniProtKB-KW"/>
</dbReference>
<evidence type="ECO:0000256" key="6">
    <source>
        <dbReference type="ARBA" id="ARBA00022516"/>
    </source>
</evidence>
<evidence type="ECO:0000256" key="17">
    <source>
        <dbReference type="RuleBase" id="RU003750"/>
    </source>
</evidence>
<dbReference type="PANTHER" id="PTHR15362:SF13">
    <property type="entry name" value="SI:CH1073-145M9.1"/>
    <property type="match status" value="1"/>
</dbReference>
<name>X6MZX5_RETFI</name>
<dbReference type="PANTHER" id="PTHR15362">
    <property type="entry name" value="PHOSPHATIDYLINOSITOL SYNTHASE"/>
    <property type="match status" value="1"/>
</dbReference>
<keyword evidence="9" id="KW-0479">Metal-binding</keyword>
<evidence type="ECO:0000256" key="16">
    <source>
        <dbReference type="PIRNR" id="PIRNR000848"/>
    </source>
</evidence>
<evidence type="ECO:0000256" key="4">
    <source>
        <dbReference type="ARBA" id="ARBA00010441"/>
    </source>
</evidence>
<comment type="similarity">
    <text evidence="4 16 17">Belongs to the CDP-alcohol phosphatidyltransferase class-I family.</text>
</comment>
<proteinExistence type="inferred from homology"/>
<dbReference type="GO" id="GO:0046872">
    <property type="term" value="F:metal ion binding"/>
    <property type="evidence" value="ECO:0007669"/>
    <property type="project" value="UniProtKB-KW"/>
</dbReference>
<evidence type="ECO:0000256" key="15">
    <source>
        <dbReference type="ARBA" id="ARBA00023264"/>
    </source>
</evidence>
<evidence type="ECO:0000256" key="5">
    <source>
        <dbReference type="ARBA" id="ARBA00013212"/>
    </source>
</evidence>
<evidence type="ECO:0000256" key="10">
    <source>
        <dbReference type="ARBA" id="ARBA00022842"/>
    </source>
</evidence>
<dbReference type="PROSITE" id="PS00379">
    <property type="entry name" value="CDP_ALCOHOL_P_TRANSF"/>
    <property type="match status" value="1"/>
</dbReference>
<dbReference type="Gene3D" id="1.20.120.1760">
    <property type="match status" value="1"/>
</dbReference>
<comment type="subcellular location">
    <subcellularLocation>
        <location evidence="3">Membrane</location>
        <topology evidence="3">Multi-pass membrane protein</topology>
    </subcellularLocation>
</comment>
<keyword evidence="11 18" id="KW-1133">Transmembrane helix</keyword>
<evidence type="ECO:0000256" key="13">
    <source>
        <dbReference type="ARBA" id="ARBA00023136"/>
    </source>
</evidence>
<feature type="transmembrane region" description="Helical" evidence="18">
    <location>
        <begin position="176"/>
        <end position="194"/>
    </location>
</feature>
<keyword evidence="10" id="KW-0460">Magnesium</keyword>
<evidence type="ECO:0000256" key="7">
    <source>
        <dbReference type="ARBA" id="ARBA00022679"/>
    </source>
</evidence>
<keyword evidence="12 16" id="KW-0443">Lipid metabolism</keyword>
<keyword evidence="20" id="KW-1185">Reference proteome</keyword>
<comment type="cofactor">
    <cofactor evidence="2">
        <name>Mg(2+)</name>
        <dbReference type="ChEBI" id="CHEBI:18420"/>
    </cofactor>
</comment>
<dbReference type="GO" id="GO:0003881">
    <property type="term" value="F:CDP-diacylglycerol-inositol 3-phosphatidyltransferase activity"/>
    <property type="evidence" value="ECO:0007669"/>
    <property type="project" value="UniProtKB-UniRule"/>
</dbReference>
<keyword evidence="6 16" id="KW-0444">Lipid biosynthesis</keyword>
<evidence type="ECO:0000313" key="19">
    <source>
        <dbReference type="EMBL" id="ETO19580.1"/>
    </source>
</evidence>
<dbReference type="InterPro" id="IPR048254">
    <property type="entry name" value="CDP_ALCOHOL_P_TRANSF_CS"/>
</dbReference>
<dbReference type="AlphaFoldDB" id="X6MZX5"/>
<evidence type="ECO:0000256" key="18">
    <source>
        <dbReference type="SAM" id="Phobius"/>
    </source>
</evidence>
<feature type="transmembrane region" description="Helical" evidence="18">
    <location>
        <begin position="6"/>
        <end position="25"/>
    </location>
</feature>
<dbReference type="Pfam" id="PF01066">
    <property type="entry name" value="CDP-OH_P_transf"/>
    <property type="match status" value="1"/>
</dbReference>
<comment type="cofactor">
    <cofactor evidence="1">
        <name>Mn(2+)</name>
        <dbReference type="ChEBI" id="CHEBI:29035"/>
    </cofactor>
</comment>
<keyword evidence="14 16" id="KW-0594">Phospholipid biosynthesis</keyword>
<dbReference type="EMBL" id="ASPP01013502">
    <property type="protein sequence ID" value="ETO19580.1"/>
    <property type="molecule type" value="Genomic_DNA"/>
</dbReference>
<evidence type="ECO:0000256" key="8">
    <source>
        <dbReference type="ARBA" id="ARBA00022692"/>
    </source>
</evidence>
<dbReference type="Proteomes" id="UP000023152">
    <property type="component" value="Unassembled WGS sequence"/>
</dbReference>